<dbReference type="Proteomes" id="UP000095546">
    <property type="component" value="Unassembled WGS sequence"/>
</dbReference>
<protein>
    <submittedName>
        <fullName evidence="1">Uncharacterized protein</fullName>
    </submittedName>
</protein>
<name>A0A173WDP9_9FIRM</name>
<organism evidence="1 2">
    <name type="scientific">Mitsuokella jalaludinii</name>
    <dbReference type="NCBI Taxonomy" id="187979"/>
    <lineage>
        <taxon>Bacteria</taxon>
        <taxon>Bacillati</taxon>
        <taxon>Bacillota</taxon>
        <taxon>Negativicutes</taxon>
        <taxon>Selenomonadales</taxon>
        <taxon>Selenomonadaceae</taxon>
        <taxon>Mitsuokella</taxon>
    </lineage>
</organism>
<dbReference type="eggNOG" id="ENOG5030VBA">
    <property type="taxonomic scope" value="Bacteria"/>
</dbReference>
<reference evidence="1 2" key="1">
    <citation type="submission" date="2015-09" db="EMBL/GenBank/DDBJ databases">
        <authorList>
            <consortium name="Pathogen Informatics"/>
        </authorList>
    </citation>
    <scope>NUCLEOTIDE SEQUENCE [LARGE SCALE GENOMIC DNA]</scope>
    <source>
        <strain evidence="1 2">2789STDY5608828</strain>
    </source>
</reference>
<sequence length="228" mass="25561">MIDIPANWMEKIQNVDWSKVRESVKDYGPAIKVLQQTWSKESLLEISQGKLFVPDSVINEAIAKKIPEGGSVTGVTIKSHANGRLDIRAETKRVGPVELSGEIQEFIHEGDKSYMKYRVRSRNIPEHGLMSWIFSRVSLAMAERMVGHVELSDDLPISIRHNTVTVDYSKVLAESDFGKTEYQGHKLMDMLEIEGAKPKDGGIEFDTKLNVPDDVKKALVAVLADQLE</sequence>
<proteinExistence type="predicted"/>
<dbReference type="EMBL" id="CYYU01000001">
    <property type="protein sequence ID" value="CUN37106.1"/>
    <property type="molecule type" value="Genomic_DNA"/>
</dbReference>
<dbReference type="OrthoDB" id="1677943at2"/>
<accession>A0A173WDP9</accession>
<dbReference type="STRING" id="187979.ERS852385_00183"/>
<dbReference type="RefSeq" id="WP_036373725.1">
    <property type="nucleotide sequence ID" value="NZ_CABIWZ010000001.1"/>
</dbReference>
<evidence type="ECO:0000313" key="1">
    <source>
        <dbReference type="EMBL" id="CUN37106.1"/>
    </source>
</evidence>
<gene>
    <name evidence="1" type="ORF">ERS852385_00183</name>
</gene>
<evidence type="ECO:0000313" key="2">
    <source>
        <dbReference type="Proteomes" id="UP000095546"/>
    </source>
</evidence>
<dbReference type="AlphaFoldDB" id="A0A173WDP9"/>
<keyword evidence="2" id="KW-1185">Reference proteome</keyword>